<dbReference type="InterPro" id="IPR036513">
    <property type="entry name" value="STAS_dom_sf"/>
</dbReference>
<organism evidence="1 2">
    <name type="scientific">Aureimonas glaciei</name>
    <dbReference type="NCBI Taxonomy" id="1776957"/>
    <lineage>
        <taxon>Bacteria</taxon>
        <taxon>Pseudomonadati</taxon>
        <taxon>Pseudomonadota</taxon>
        <taxon>Alphaproteobacteria</taxon>
        <taxon>Hyphomicrobiales</taxon>
        <taxon>Aurantimonadaceae</taxon>
        <taxon>Aureimonas</taxon>
    </lineage>
</organism>
<reference evidence="1" key="1">
    <citation type="journal article" date="2014" name="Int. J. Syst. Evol. Microbiol.">
        <title>Complete genome sequence of Corynebacterium casei LMG S-19264T (=DSM 44701T), isolated from a smear-ripened cheese.</title>
        <authorList>
            <consortium name="US DOE Joint Genome Institute (JGI-PGF)"/>
            <person name="Walter F."/>
            <person name="Albersmeier A."/>
            <person name="Kalinowski J."/>
            <person name="Ruckert C."/>
        </authorList>
    </citation>
    <scope>NUCLEOTIDE SEQUENCE</scope>
    <source>
        <strain evidence="1">CGMCC 1.15493</strain>
    </source>
</reference>
<evidence type="ECO:0000313" key="1">
    <source>
        <dbReference type="EMBL" id="GGD16106.1"/>
    </source>
</evidence>
<accession>A0A916XVW3</accession>
<proteinExistence type="predicted"/>
<dbReference type="Gene3D" id="3.40.50.10600">
    <property type="entry name" value="SpoIIaa-like domains"/>
    <property type="match status" value="1"/>
</dbReference>
<dbReference type="SUPFAM" id="SSF52091">
    <property type="entry name" value="SpoIIaa-like"/>
    <property type="match status" value="1"/>
</dbReference>
<keyword evidence="2" id="KW-1185">Reference proteome</keyword>
<dbReference type="AlphaFoldDB" id="A0A916XVW3"/>
<evidence type="ECO:0000313" key="2">
    <source>
        <dbReference type="Proteomes" id="UP000613160"/>
    </source>
</evidence>
<sequence>MNAAPHGTITRVPSPRADLLAFDIFGKISAEDLDWMATEVDRAFEHFDEIDMLLVMRRFDGAEVGAAMDAKVLKVQFRSLAKVRKYAVVGAPTWVNAMINAFDVVVPVDARTFDLADEAAARRWIDEAG</sequence>
<dbReference type="Proteomes" id="UP000613160">
    <property type="component" value="Unassembled WGS sequence"/>
</dbReference>
<dbReference type="RefSeq" id="WP_188850281.1">
    <property type="nucleotide sequence ID" value="NZ_BMJJ01000003.1"/>
</dbReference>
<dbReference type="EMBL" id="BMJJ01000003">
    <property type="protein sequence ID" value="GGD16106.1"/>
    <property type="molecule type" value="Genomic_DNA"/>
</dbReference>
<dbReference type="Pfam" id="PF11964">
    <property type="entry name" value="SpoIIAA-like"/>
    <property type="match status" value="1"/>
</dbReference>
<dbReference type="InterPro" id="IPR021866">
    <property type="entry name" value="SpoIIAA-like"/>
</dbReference>
<protein>
    <submittedName>
        <fullName evidence="1">STAS/SEC14 domain-containing protein</fullName>
    </submittedName>
</protein>
<gene>
    <name evidence="1" type="ORF">GCM10011335_18580</name>
</gene>
<comment type="caution">
    <text evidence="1">The sequence shown here is derived from an EMBL/GenBank/DDBJ whole genome shotgun (WGS) entry which is preliminary data.</text>
</comment>
<name>A0A916XVW3_9HYPH</name>
<dbReference type="InterPro" id="IPR038396">
    <property type="entry name" value="SpoIIAA-like_sf"/>
</dbReference>
<reference evidence="1" key="2">
    <citation type="submission" date="2020-09" db="EMBL/GenBank/DDBJ databases">
        <authorList>
            <person name="Sun Q."/>
            <person name="Zhou Y."/>
        </authorList>
    </citation>
    <scope>NUCLEOTIDE SEQUENCE</scope>
    <source>
        <strain evidence="1">CGMCC 1.15493</strain>
    </source>
</reference>